<dbReference type="Gene3D" id="1.25.10.10">
    <property type="entry name" value="Leucine-rich Repeat Variant"/>
    <property type="match status" value="1"/>
</dbReference>
<feature type="region of interest" description="Disordered" evidence="1">
    <location>
        <begin position="912"/>
        <end position="932"/>
    </location>
</feature>
<dbReference type="Pfam" id="PF12422">
    <property type="entry name" value="Condensin2nSMC"/>
    <property type="match status" value="1"/>
</dbReference>
<feature type="compositionally biased region" description="Basic residues" evidence="1">
    <location>
        <begin position="912"/>
        <end position="921"/>
    </location>
</feature>
<organism evidence="2 3">
    <name type="scientific">Acacia crassicarpa</name>
    <name type="common">northern wattle</name>
    <dbReference type="NCBI Taxonomy" id="499986"/>
    <lineage>
        <taxon>Eukaryota</taxon>
        <taxon>Viridiplantae</taxon>
        <taxon>Streptophyta</taxon>
        <taxon>Embryophyta</taxon>
        <taxon>Tracheophyta</taxon>
        <taxon>Spermatophyta</taxon>
        <taxon>Magnoliopsida</taxon>
        <taxon>eudicotyledons</taxon>
        <taxon>Gunneridae</taxon>
        <taxon>Pentapetalae</taxon>
        <taxon>rosids</taxon>
        <taxon>fabids</taxon>
        <taxon>Fabales</taxon>
        <taxon>Fabaceae</taxon>
        <taxon>Caesalpinioideae</taxon>
        <taxon>mimosoid clade</taxon>
        <taxon>Acacieae</taxon>
        <taxon>Acacia</taxon>
    </lineage>
</organism>
<dbReference type="InterPro" id="IPR016024">
    <property type="entry name" value="ARM-type_fold"/>
</dbReference>
<evidence type="ECO:0000313" key="3">
    <source>
        <dbReference type="Proteomes" id="UP001293593"/>
    </source>
</evidence>
<sequence length="1255" mass="141002">MEKRLRLSLQTSAEDFLSSATALSLKSSKSSLKTLIHNIKPSSDLCSSLPQSLSDSISKSVQSFRNLPEPNSPNLGLPKSPRSPPTKRLRRSSRHCNTPNEPEKELHGSNIEDEKQNILRRLEILAHIALLCVSHPKTVFSPSDLLPGVQALHDNLIVFESASVLSSEIECLCEEWWKKNLPGHELLISQFLPFLLARSLTLKKKVDVHRVSVLREAFLLLDFDDESIEDLKLLLVRCVISPVYLKTEDGRRFLSFIFGLSNQLVKELLAMIRSQIPFGRKSMLEAYGDILFRAWKAAEADSRVEIENRFLQDLIEGATHASSTTLASYIRRILGAFIGQRTTNGVEKLLFRLAEPVIFRSLQVANSNVRQNALHLLLDMFPFEDPDATKEEKDALLDKQFFLLERLLTDDCPEVRRIAVEGSCRVLHLYWEIIPSPTITKIIRKVFDDMSHDVCHEVRLSSLKGIVYLLDNPHSHEILKVLLPRLKHLMLDSVLTVRVAAADLLLHLNAIRNFQFNKVVDLDTLLSVLANDQPPVAQKLTKLLIPSYFPLKMPVEEACNRCVTLVKRSPIAGARFCKLAMSEGLSKRHLVELVKIFLSLVLSPSKLDAHQIEGFLVASSYVCDNLANELCDRNALKELIAGDKGKALLAAASTSQAHSSLFNIVSTISPDGIAGILEECMHVVTNCNGLPKDIDCEAELRSAHRLLHSSGNFDDMFETLSTLLHKTAYRCHIKFGIETASSRASSAKRKMSKSSGKFPIKLKIINRKQSFEDDYSVAVGIAWQIRDMLLHEDVKKSLLKSQSLEMSFFALKVISEVSIVHCGHYEYMDTSPVLAYMALALEMSIYNIDPSTIQRKDNRKERDKWFQRLSEAVLETTMDNIFGCLEKLFGADDSAKHGKIDLDNLQSARRTIRNSAQRRRSSPTDASIQNNAGSEYDGPRVLCKVKMLTAVLMFMVDTIAMGVAPDMPGVLLNYTSGCVQHIISLIDRLNHNQIHLSEVHLKDTIFCLKSSCTYAAKLLNLILGHLSESCTTSFKAFDLANDLLDLIILIELYWGSGYASGLVAAVKPWLPDLVLALGSGTILKQTQGGETNPASSDRMKLHFPKWPLILAKAELSGVKTDGNEEDDKCSQPEKFSAFYRFLALVIIQLRGNPYIMDAIGVVFLTFSLVGLERQDFGLALGLLHFVCLKLFRQDDRDWGELMLSFLQEIYPKIEKEIAERSHEDDQEKLNNAKKLLEPLWMYHLYETGRVSMTEA</sequence>
<reference evidence="2" key="1">
    <citation type="submission" date="2023-10" db="EMBL/GenBank/DDBJ databases">
        <title>Chromosome-level genome of the transformable northern wattle, Acacia crassicarpa.</title>
        <authorList>
            <person name="Massaro I."/>
            <person name="Sinha N.R."/>
            <person name="Poethig S."/>
            <person name="Leichty A.R."/>
        </authorList>
    </citation>
    <scope>NUCLEOTIDE SEQUENCE</scope>
    <source>
        <strain evidence="2">Acra3RX</strain>
        <tissue evidence="2">Leaf</tissue>
    </source>
</reference>
<evidence type="ECO:0000256" key="1">
    <source>
        <dbReference type="SAM" id="MobiDB-lite"/>
    </source>
</evidence>
<dbReference type="InterPro" id="IPR024741">
    <property type="entry name" value="Condensin2_G2"/>
</dbReference>
<dbReference type="GO" id="GO:0000796">
    <property type="term" value="C:condensin complex"/>
    <property type="evidence" value="ECO:0007669"/>
    <property type="project" value="TreeGrafter"/>
</dbReference>
<dbReference type="SUPFAM" id="SSF48371">
    <property type="entry name" value="ARM repeat"/>
    <property type="match status" value="1"/>
</dbReference>
<dbReference type="GO" id="GO:0005634">
    <property type="term" value="C:nucleus"/>
    <property type="evidence" value="ECO:0007669"/>
    <property type="project" value="InterPro"/>
</dbReference>
<dbReference type="EMBL" id="JAWXYG010000009">
    <property type="protein sequence ID" value="KAK4262397.1"/>
    <property type="molecule type" value="Genomic_DNA"/>
</dbReference>
<dbReference type="PANTHER" id="PTHR16199">
    <property type="entry name" value="CONDENSIN-2 COMPLEX SUBUNIT G2"/>
    <property type="match status" value="1"/>
</dbReference>
<feature type="compositionally biased region" description="Basic and acidic residues" evidence="1">
    <location>
        <begin position="101"/>
        <end position="110"/>
    </location>
</feature>
<evidence type="ECO:0008006" key="4">
    <source>
        <dbReference type="Google" id="ProtNLM"/>
    </source>
</evidence>
<evidence type="ECO:0000313" key="2">
    <source>
        <dbReference type="EMBL" id="KAK4262397.1"/>
    </source>
</evidence>
<dbReference type="AlphaFoldDB" id="A0AAE1J4T8"/>
<feature type="compositionally biased region" description="Basic residues" evidence="1">
    <location>
        <begin position="85"/>
        <end position="94"/>
    </location>
</feature>
<feature type="region of interest" description="Disordered" evidence="1">
    <location>
        <begin position="59"/>
        <end position="110"/>
    </location>
</feature>
<name>A0AAE1J4T8_9FABA</name>
<dbReference type="GO" id="GO:0000070">
    <property type="term" value="P:mitotic sister chromatid segregation"/>
    <property type="evidence" value="ECO:0007669"/>
    <property type="project" value="TreeGrafter"/>
</dbReference>
<comment type="caution">
    <text evidence="2">The sequence shown here is derived from an EMBL/GenBank/DDBJ whole genome shotgun (WGS) entry which is preliminary data.</text>
</comment>
<dbReference type="Proteomes" id="UP001293593">
    <property type="component" value="Unassembled WGS sequence"/>
</dbReference>
<dbReference type="PANTHER" id="PTHR16199:SF4">
    <property type="entry name" value="CONDENSIN-2 COMPLEX SUBUNIT G2"/>
    <property type="match status" value="1"/>
</dbReference>
<protein>
    <recommendedName>
        <fullName evidence="4">Condensin-2 complex subunit G2</fullName>
    </recommendedName>
</protein>
<accession>A0AAE1J4T8</accession>
<gene>
    <name evidence="2" type="ORF">QN277_027962</name>
</gene>
<dbReference type="InterPro" id="IPR011989">
    <property type="entry name" value="ARM-like"/>
</dbReference>
<feature type="compositionally biased region" description="Polar residues" evidence="1">
    <location>
        <begin position="923"/>
        <end position="932"/>
    </location>
</feature>
<proteinExistence type="predicted"/>
<keyword evidence="3" id="KW-1185">Reference proteome</keyword>